<evidence type="ECO:0000259" key="5">
    <source>
        <dbReference type="Pfam" id="PF08323"/>
    </source>
</evidence>
<evidence type="ECO:0000256" key="2">
    <source>
        <dbReference type="ARBA" id="ARBA00022679"/>
    </source>
</evidence>
<dbReference type="InterPro" id="IPR013534">
    <property type="entry name" value="Starch_synth_cat_dom"/>
</dbReference>
<organism evidence="6 7">
    <name type="scientific">Rhodotorula toruloides</name>
    <name type="common">Yeast</name>
    <name type="synonym">Rhodosporidium toruloides</name>
    <dbReference type="NCBI Taxonomy" id="5286"/>
    <lineage>
        <taxon>Eukaryota</taxon>
        <taxon>Fungi</taxon>
        <taxon>Dikarya</taxon>
        <taxon>Basidiomycota</taxon>
        <taxon>Pucciniomycotina</taxon>
        <taxon>Microbotryomycetes</taxon>
        <taxon>Sporidiobolales</taxon>
        <taxon>Sporidiobolaceae</taxon>
        <taxon>Rhodotorula</taxon>
    </lineage>
</organism>
<proteinExistence type="predicted"/>
<feature type="region of interest" description="Disordered" evidence="3">
    <location>
        <begin position="1096"/>
        <end position="1298"/>
    </location>
</feature>
<sequence>MYHLAHAQPRPCCPLASPTSSSRRPFAGLAMAHDPPSTPSRSRTARSTSISTHSPLHSPSHTLSYRLSPRNRTRSTLSIQFQNGLSKEKDGRRERRAGRGGRAGERIWGFVRRRWAVVVLLALAVVVVLYLLLRTPERPPLIIPKRPYTLQEYRHLDQSLPISLRPATRILHVTKEFGPATMGGLGVMLTALSIAQSDSPLLAIAVALPHYSYLHERYSADEIRPFANLTIPITTHPSSSSRPAKHIRVPVSLLRWSYTPSPDFLHVPSPANEPISDPPSRTIDIYLLGPSDSRPFSAAFRAKDEGDIYSAYKPLKQEWKDLYFARAAAELVAYLGAKDEATVFEDDDLALDEEEPTPGLSAKRRVDVVHLHGATNAFVAHFLREREKEERHVQRLQGRHPAIVYTLHDSLDEVEYSNLVENVVHFLPPAPAPTRSNDADDPRTASHPLARLQPYIYRSGTQLFTSALGIDLADRTTFVSRSIAADIVSGRFRFHLQDLVMPSIARRAAKGEFVGVTNGLDFTERERNPFTSPKLVERGLAFPRVRGGDLFDPSTFPSSADDPSFVSSKRRARAFLVSHLPQHFSPTDLSQPWFVFIGRYQYNKGCQFFSTLLEEIARSPGGGRLVLLGARNNYPFSLLTNLARTYPSHLTLIDDRSPSTSSFQRDYGTLIRLASDFAFVPSLSEAFGLVAAEALLFGMKVVSTGVGGLGEFLVPIREGEEEGRGNSYLFDLFPDRSKEEDVPPTQGAEEEYSRSAQDVRPDEEMLQPARENALELRWDREGGPVDEYIRVYDRALNTRRRRLGLPRSIPSPSPLAPEQPAPTSHEQPHRLPSRLEGVVEMIRRRGRKARGSEGDHDGSEARPVAVARKIDGGGLSLPIFKVWDESTAPTSAFPRSLPSSMSWVIAALPTNAQAHWVAIQRPLTFLASFVYAALALATSAVFSLLRVEPPSCQCPNSSPRTRPRPGGRPLAGLTTPSLVQEPREYASAPSQVVAPSSSVRPPTARRRSIRRLGEFPFHSLDGVQEAEEEDERSDEAERRSPSRSSSDLVPALTPGASETDTDGASEVESIEEDHKHAHGHGTSVVKGLAVLTRGLLPKRSPSHSKKGLPATASPTDESHSTLSTSTASTAARSATRTHPCLSALRSRSATIAHSARPALPSTLAPIEPRRHASDPKDHAAFATLAPGSPTDSASSSSSSPRSSVELDSSAPTKTRKRAATSLFLRSLSPLSRSPGTSPEPSSPTSPRLSTPSSFASKPYALQRPTHLLRTSSASSTSSTDSSSDARRRRGRSPDPVRIKALVAIISRSSSFSPRFTMSPARSHPHRPSSHLPLPFLSS</sequence>
<feature type="compositionally biased region" description="Polar residues" evidence="3">
    <location>
        <begin position="74"/>
        <end position="85"/>
    </location>
</feature>
<evidence type="ECO:0000256" key="3">
    <source>
        <dbReference type="SAM" id="MobiDB-lite"/>
    </source>
</evidence>
<feature type="domain" description="Starch synthase catalytic" evidence="5">
    <location>
        <begin position="169"/>
        <end position="499"/>
    </location>
</feature>
<dbReference type="PANTHER" id="PTHR24216">
    <property type="entry name" value="PAXILLIN-RELATED"/>
    <property type="match status" value="1"/>
</dbReference>
<reference evidence="6 7" key="1">
    <citation type="submission" date="2015-07" db="EMBL/GenBank/DDBJ databases">
        <authorList>
            <person name="Cajimat M.N.B."/>
            <person name="Milazzo M.L."/>
            <person name="Fulhorst C.F."/>
        </authorList>
    </citation>
    <scope>NUCLEOTIDE SEQUENCE [LARGE SCALE GENOMIC DNA]</scope>
    <source>
        <strain evidence="6">Single colony</strain>
    </source>
</reference>
<evidence type="ECO:0000313" key="6">
    <source>
        <dbReference type="EMBL" id="CTR08416.1"/>
    </source>
</evidence>
<feature type="transmembrane region" description="Helical" evidence="4">
    <location>
        <begin position="115"/>
        <end position="133"/>
    </location>
</feature>
<feature type="region of interest" description="Disordered" evidence="3">
    <location>
        <begin position="1312"/>
        <end position="1338"/>
    </location>
</feature>
<dbReference type="Pfam" id="PF13692">
    <property type="entry name" value="Glyco_trans_1_4"/>
    <property type="match status" value="1"/>
</dbReference>
<feature type="compositionally biased region" description="Basic and acidic residues" evidence="3">
    <location>
        <begin position="751"/>
        <end position="763"/>
    </location>
</feature>
<evidence type="ECO:0000256" key="1">
    <source>
        <dbReference type="ARBA" id="ARBA00022676"/>
    </source>
</evidence>
<feature type="compositionally biased region" description="Low complexity" evidence="3">
    <location>
        <begin position="1188"/>
        <end position="1209"/>
    </location>
</feature>
<protein>
    <submittedName>
        <fullName evidence="6">BY PROTMAP: gi|342321599|gb|EGU13532.1| Proteophosphoglycan ppg4 [Rhodotorula glutinis ATCC 204091]</fullName>
    </submittedName>
</protein>
<dbReference type="STRING" id="5286.A0A0K3CMN0"/>
<name>A0A0K3CMN0_RHOTO</name>
<feature type="compositionally biased region" description="Acidic residues" evidence="3">
    <location>
        <begin position="1024"/>
        <end position="1034"/>
    </location>
</feature>
<feature type="compositionally biased region" description="Low complexity" evidence="3">
    <location>
        <begin position="1329"/>
        <end position="1338"/>
    </location>
</feature>
<feature type="compositionally biased region" description="Low complexity" evidence="3">
    <location>
        <begin position="1221"/>
        <end position="1253"/>
    </location>
</feature>
<keyword evidence="4" id="KW-0472">Membrane</keyword>
<keyword evidence="4" id="KW-0812">Transmembrane</keyword>
<feature type="region of interest" description="Disordered" evidence="3">
    <location>
        <begin position="1"/>
        <end position="99"/>
    </location>
</feature>
<gene>
    <name evidence="6" type="primary">FGENESH: predicted gene_8.132</name>
    <name evidence="6" type="ORF">BN2166_0042770</name>
</gene>
<feature type="compositionally biased region" description="Basic and acidic residues" evidence="3">
    <location>
        <begin position="1167"/>
        <end position="1179"/>
    </location>
</feature>
<feature type="compositionally biased region" description="Low complexity" evidence="3">
    <location>
        <begin position="1269"/>
        <end position="1282"/>
    </location>
</feature>
<keyword evidence="2" id="KW-0808">Transferase</keyword>
<evidence type="ECO:0000313" key="7">
    <source>
        <dbReference type="Proteomes" id="UP000199069"/>
    </source>
</evidence>
<keyword evidence="4" id="KW-1133">Transmembrane helix</keyword>
<evidence type="ECO:0000256" key="4">
    <source>
        <dbReference type="SAM" id="Phobius"/>
    </source>
</evidence>
<feature type="compositionally biased region" description="Low complexity" evidence="3">
    <location>
        <begin position="1120"/>
        <end position="1138"/>
    </location>
</feature>
<dbReference type="GO" id="GO:0016757">
    <property type="term" value="F:glycosyltransferase activity"/>
    <property type="evidence" value="ECO:0007669"/>
    <property type="project" value="UniProtKB-KW"/>
</dbReference>
<dbReference type="Pfam" id="PF08323">
    <property type="entry name" value="Glyco_transf_5"/>
    <property type="match status" value="1"/>
</dbReference>
<keyword evidence="1" id="KW-0328">Glycosyltransferase</keyword>
<feature type="compositionally biased region" description="Pro residues" evidence="3">
    <location>
        <begin position="809"/>
        <end position="820"/>
    </location>
</feature>
<feature type="compositionally biased region" description="Low complexity" evidence="3">
    <location>
        <begin position="39"/>
        <end position="64"/>
    </location>
</feature>
<accession>A0A0K3CMN0</accession>
<feature type="compositionally biased region" description="Low complexity" evidence="3">
    <location>
        <begin position="986"/>
        <end position="1002"/>
    </location>
</feature>
<dbReference type="EMBL" id="CWKI01000008">
    <property type="protein sequence ID" value="CTR08416.1"/>
    <property type="molecule type" value="Genomic_DNA"/>
</dbReference>
<dbReference type="Gene3D" id="3.40.50.2000">
    <property type="entry name" value="Glycogen Phosphorylase B"/>
    <property type="match status" value="2"/>
</dbReference>
<feature type="compositionally biased region" description="Low complexity" evidence="3">
    <location>
        <begin position="1312"/>
        <end position="1321"/>
    </location>
</feature>
<feature type="region of interest" description="Disordered" evidence="3">
    <location>
        <begin position="951"/>
        <end position="1084"/>
    </location>
</feature>
<keyword evidence="7" id="KW-1185">Reference proteome</keyword>
<dbReference type="SUPFAM" id="SSF53756">
    <property type="entry name" value="UDP-Glycosyltransferase/glycogen phosphorylase"/>
    <property type="match status" value="1"/>
</dbReference>
<feature type="region of interest" description="Disordered" evidence="3">
    <location>
        <begin position="803"/>
        <end position="833"/>
    </location>
</feature>
<feature type="region of interest" description="Disordered" evidence="3">
    <location>
        <begin position="733"/>
        <end position="764"/>
    </location>
</feature>
<dbReference type="PANTHER" id="PTHR24216:SF65">
    <property type="entry name" value="PAXILLIN-LIKE PROTEIN 1"/>
    <property type="match status" value="1"/>
</dbReference>
<feature type="compositionally biased region" description="Acidic residues" evidence="3">
    <location>
        <begin position="1059"/>
        <end position="1071"/>
    </location>
</feature>
<dbReference type="Proteomes" id="UP000199069">
    <property type="component" value="Unassembled WGS sequence"/>
</dbReference>